<dbReference type="Pfam" id="PF00892">
    <property type="entry name" value="EamA"/>
    <property type="match status" value="2"/>
</dbReference>
<keyword evidence="8" id="KW-1185">Reference proteome</keyword>
<evidence type="ECO:0000256" key="4">
    <source>
        <dbReference type="ARBA" id="ARBA00023136"/>
    </source>
</evidence>
<dbReference type="InterPro" id="IPR037185">
    <property type="entry name" value="EmrE-like"/>
</dbReference>
<reference evidence="7 8" key="1">
    <citation type="submission" date="2014-04" db="EMBL/GenBank/DDBJ databases">
        <authorList>
            <consortium name="DOE Joint Genome Institute"/>
            <person name="Kuo A."/>
            <person name="Gay G."/>
            <person name="Dore J."/>
            <person name="Kohler A."/>
            <person name="Nagy L.G."/>
            <person name="Floudas D."/>
            <person name="Copeland A."/>
            <person name="Barry K.W."/>
            <person name="Cichocki N."/>
            <person name="Veneault-Fourrey C."/>
            <person name="LaButti K."/>
            <person name="Lindquist E.A."/>
            <person name="Lipzen A."/>
            <person name="Lundell T."/>
            <person name="Morin E."/>
            <person name="Murat C."/>
            <person name="Sun H."/>
            <person name="Tunlid A."/>
            <person name="Henrissat B."/>
            <person name="Grigoriev I.V."/>
            <person name="Hibbett D.S."/>
            <person name="Martin F."/>
            <person name="Nordberg H.P."/>
            <person name="Cantor M.N."/>
            <person name="Hua S.X."/>
        </authorList>
    </citation>
    <scope>NUCLEOTIDE SEQUENCE [LARGE SCALE GENOMIC DNA]</scope>
    <source>
        <strain evidence="8">h7</strain>
    </source>
</reference>
<protein>
    <recommendedName>
        <fullName evidence="6">EamA domain-containing protein</fullName>
    </recommendedName>
</protein>
<reference evidence="8" key="2">
    <citation type="submission" date="2015-01" db="EMBL/GenBank/DDBJ databases">
        <title>Evolutionary Origins and Diversification of the Mycorrhizal Mutualists.</title>
        <authorList>
            <consortium name="DOE Joint Genome Institute"/>
            <consortium name="Mycorrhizal Genomics Consortium"/>
            <person name="Kohler A."/>
            <person name="Kuo A."/>
            <person name="Nagy L.G."/>
            <person name="Floudas D."/>
            <person name="Copeland A."/>
            <person name="Barry K.W."/>
            <person name="Cichocki N."/>
            <person name="Veneault-Fourrey C."/>
            <person name="LaButti K."/>
            <person name="Lindquist E.A."/>
            <person name="Lipzen A."/>
            <person name="Lundell T."/>
            <person name="Morin E."/>
            <person name="Murat C."/>
            <person name="Riley R."/>
            <person name="Ohm R."/>
            <person name="Sun H."/>
            <person name="Tunlid A."/>
            <person name="Henrissat B."/>
            <person name="Grigoriev I.V."/>
            <person name="Hibbett D.S."/>
            <person name="Martin F."/>
        </authorList>
    </citation>
    <scope>NUCLEOTIDE SEQUENCE [LARGE SCALE GENOMIC DNA]</scope>
    <source>
        <strain evidence="8">h7</strain>
    </source>
</reference>
<dbReference type="SUPFAM" id="SSF103481">
    <property type="entry name" value="Multidrug resistance efflux transporter EmrE"/>
    <property type="match status" value="2"/>
</dbReference>
<dbReference type="Proteomes" id="UP000053424">
    <property type="component" value="Unassembled WGS sequence"/>
</dbReference>
<feature type="transmembrane region" description="Helical" evidence="5">
    <location>
        <begin position="289"/>
        <end position="309"/>
    </location>
</feature>
<proteinExistence type="predicted"/>
<evidence type="ECO:0000256" key="5">
    <source>
        <dbReference type="SAM" id="Phobius"/>
    </source>
</evidence>
<keyword evidence="3 5" id="KW-1133">Transmembrane helix</keyword>
<dbReference type="GO" id="GO:0016020">
    <property type="term" value="C:membrane"/>
    <property type="evidence" value="ECO:0007669"/>
    <property type="project" value="UniProtKB-SubCell"/>
</dbReference>
<sequence>MSSMNGYATAPVESTGIPYSRDVPNAGERDPLLAQNTGKDIEKLSRVQVSLKVAREVAERNTGLLLIVASEAFFAVMEAAAKILQKVEPPVTTFQLMIIRMIITYIGCIIYMFIAKIPDPFIGPKGVRILLLLRGIGGSVGLFGIYYSLQYLSLSDATVLTFFAPTCTAIAGAIFLGESFKLREAMAGFVSLAGVVLIARPAALFGGHGAVGIPSDADKVATSDRMKAVVVSLIGVLGATLAYTSIRAIGRRAHPMHAMVSFSTICILMASIGMIATKTKPIIPTRIEWLSLLAMIGIFGFLAQILLTMGLQRETASRGTLAIYSKIIFATIVERIVFHTLPTYLSVVGTLMIVFSALYIVLTKEKTKTTNQPVRLPVSDEEALEQDLAPSSSRN</sequence>
<feature type="transmembrane region" description="Helical" evidence="5">
    <location>
        <begin position="228"/>
        <end position="246"/>
    </location>
</feature>
<dbReference type="OrthoDB" id="306876at2759"/>
<organism evidence="7 8">
    <name type="scientific">Hebeloma cylindrosporum</name>
    <dbReference type="NCBI Taxonomy" id="76867"/>
    <lineage>
        <taxon>Eukaryota</taxon>
        <taxon>Fungi</taxon>
        <taxon>Dikarya</taxon>
        <taxon>Basidiomycota</taxon>
        <taxon>Agaricomycotina</taxon>
        <taxon>Agaricomycetes</taxon>
        <taxon>Agaricomycetidae</taxon>
        <taxon>Agaricales</taxon>
        <taxon>Agaricineae</taxon>
        <taxon>Hymenogastraceae</taxon>
        <taxon>Hebeloma</taxon>
    </lineage>
</organism>
<gene>
    <name evidence="7" type="ORF">M413DRAFT_443317</name>
</gene>
<dbReference type="EMBL" id="KN831774">
    <property type="protein sequence ID" value="KIM44307.1"/>
    <property type="molecule type" value="Genomic_DNA"/>
</dbReference>
<evidence type="ECO:0000313" key="7">
    <source>
        <dbReference type="EMBL" id="KIM44307.1"/>
    </source>
</evidence>
<accession>A0A0C2YTH4</accession>
<evidence type="ECO:0000256" key="3">
    <source>
        <dbReference type="ARBA" id="ARBA00022989"/>
    </source>
</evidence>
<evidence type="ECO:0000256" key="1">
    <source>
        <dbReference type="ARBA" id="ARBA00004141"/>
    </source>
</evidence>
<dbReference type="STRING" id="686832.A0A0C2YTH4"/>
<dbReference type="HOGENOM" id="CLU_032828_4_1_1"/>
<dbReference type="InterPro" id="IPR000620">
    <property type="entry name" value="EamA_dom"/>
</dbReference>
<feature type="transmembrane region" description="Helical" evidence="5">
    <location>
        <begin position="93"/>
        <end position="114"/>
    </location>
</feature>
<comment type="subcellular location">
    <subcellularLocation>
        <location evidence="1">Membrane</location>
        <topology evidence="1">Multi-pass membrane protein</topology>
    </subcellularLocation>
</comment>
<evidence type="ECO:0000259" key="6">
    <source>
        <dbReference type="Pfam" id="PF00892"/>
    </source>
</evidence>
<dbReference type="AlphaFoldDB" id="A0A0C2YTH4"/>
<dbReference type="PANTHER" id="PTHR22911">
    <property type="entry name" value="ACYL-MALONYL CONDENSING ENZYME-RELATED"/>
    <property type="match status" value="1"/>
</dbReference>
<evidence type="ECO:0000256" key="2">
    <source>
        <dbReference type="ARBA" id="ARBA00022692"/>
    </source>
</evidence>
<feature type="transmembrane region" description="Helical" evidence="5">
    <location>
        <begin position="126"/>
        <end position="147"/>
    </location>
</feature>
<feature type="domain" description="EamA" evidence="6">
    <location>
        <begin position="229"/>
        <end position="361"/>
    </location>
</feature>
<keyword evidence="2 5" id="KW-0812">Transmembrane</keyword>
<feature type="transmembrane region" description="Helical" evidence="5">
    <location>
        <begin position="258"/>
        <end position="277"/>
    </location>
</feature>
<feature type="domain" description="EamA" evidence="6">
    <location>
        <begin position="62"/>
        <end position="199"/>
    </location>
</feature>
<feature type="transmembrane region" description="Helical" evidence="5">
    <location>
        <begin position="344"/>
        <end position="362"/>
    </location>
</feature>
<keyword evidence="4 5" id="KW-0472">Membrane</keyword>
<name>A0A0C2YTH4_HEBCY</name>
<evidence type="ECO:0000313" key="8">
    <source>
        <dbReference type="Proteomes" id="UP000053424"/>
    </source>
</evidence>
<dbReference type="PANTHER" id="PTHR22911:SF6">
    <property type="entry name" value="SOLUTE CARRIER FAMILY 35 MEMBER G1"/>
    <property type="match status" value="1"/>
</dbReference>
<feature type="transmembrane region" description="Helical" evidence="5">
    <location>
        <begin position="159"/>
        <end position="177"/>
    </location>
</feature>
<feature type="transmembrane region" description="Helical" evidence="5">
    <location>
        <begin position="189"/>
        <end position="208"/>
    </location>
</feature>